<dbReference type="EMBL" id="CAJVRL010000038">
    <property type="protein sequence ID" value="CAG8950768.1"/>
    <property type="molecule type" value="Genomic_DNA"/>
</dbReference>
<dbReference type="OrthoDB" id="2139957at2759"/>
<protein>
    <submittedName>
        <fullName evidence="1">Uncharacterized protein</fullName>
    </submittedName>
</protein>
<dbReference type="GO" id="GO:0006635">
    <property type="term" value="P:fatty acid beta-oxidation"/>
    <property type="evidence" value="ECO:0007669"/>
    <property type="project" value="TreeGrafter"/>
</dbReference>
<dbReference type="AlphaFoldDB" id="A0A9N9PPL7"/>
<dbReference type="InterPro" id="IPR029045">
    <property type="entry name" value="ClpP/crotonase-like_dom_sf"/>
</dbReference>
<dbReference type="PANTHER" id="PTHR11941:SF68">
    <property type="entry name" value="CARNITINYL-COA DEHYDRATASE"/>
    <property type="match status" value="1"/>
</dbReference>
<comment type="caution">
    <text evidence="1">The sequence shown here is derived from an EMBL/GenBank/DDBJ whole genome shotgun (WGS) entry which is preliminary data.</text>
</comment>
<keyword evidence="2" id="KW-1185">Reference proteome</keyword>
<gene>
    <name evidence="1" type="ORF">HYFRA_00002981</name>
</gene>
<dbReference type="PANTHER" id="PTHR11941">
    <property type="entry name" value="ENOYL-COA HYDRATASE-RELATED"/>
    <property type="match status" value="1"/>
</dbReference>
<name>A0A9N9PPL7_9HELO</name>
<dbReference type="Gene3D" id="3.90.226.10">
    <property type="entry name" value="2-enoyl-CoA Hydratase, Chain A, domain 1"/>
    <property type="match status" value="1"/>
</dbReference>
<organism evidence="1 2">
    <name type="scientific">Hymenoscyphus fraxineus</name>
    <dbReference type="NCBI Taxonomy" id="746836"/>
    <lineage>
        <taxon>Eukaryota</taxon>
        <taxon>Fungi</taxon>
        <taxon>Dikarya</taxon>
        <taxon>Ascomycota</taxon>
        <taxon>Pezizomycotina</taxon>
        <taxon>Leotiomycetes</taxon>
        <taxon>Helotiales</taxon>
        <taxon>Helotiaceae</taxon>
        <taxon>Hymenoscyphus</taxon>
    </lineage>
</organism>
<accession>A0A9N9PPL7</accession>
<dbReference type="InterPro" id="IPR001753">
    <property type="entry name" value="Enoyl-CoA_hydra/iso"/>
</dbReference>
<evidence type="ECO:0000313" key="1">
    <source>
        <dbReference type="EMBL" id="CAG8950768.1"/>
    </source>
</evidence>
<dbReference type="Proteomes" id="UP000696280">
    <property type="component" value="Unassembled WGS sequence"/>
</dbReference>
<evidence type="ECO:0000313" key="2">
    <source>
        <dbReference type="Proteomes" id="UP000696280"/>
    </source>
</evidence>
<reference evidence="1" key="1">
    <citation type="submission" date="2021-07" db="EMBL/GenBank/DDBJ databases">
        <authorList>
            <person name="Durling M."/>
        </authorList>
    </citation>
    <scope>NUCLEOTIDE SEQUENCE</scope>
</reference>
<dbReference type="GO" id="GO:0005739">
    <property type="term" value="C:mitochondrion"/>
    <property type="evidence" value="ECO:0007669"/>
    <property type="project" value="TreeGrafter"/>
</dbReference>
<sequence length="141" mass="15640">MPLASELALTGRRLTASEALSFHLINKISETPESLMDEVLTLAKKVAGQSPDAIIVTRAGLREAWETASVESATKRVGDRYNAGLFEGENFQIGVEAFVKKQKPVWKPNFDGTRVDGTKSGLFQQDFLRRKGISNFHLEEM</sequence>
<dbReference type="Pfam" id="PF00378">
    <property type="entry name" value="ECH_1"/>
    <property type="match status" value="1"/>
</dbReference>
<proteinExistence type="predicted"/>
<dbReference type="SUPFAM" id="SSF52096">
    <property type="entry name" value="ClpP/crotonase"/>
    <property type="match status" value="1"/>
</dbReference>